<dbReference type="AlphaFoldDB" id="D8LPZ1"/>
<feature type="transmembrane region" description="Helical" evidence="9">
    <location>
        <begin position="1086"/>
        <end position="1110"/>
    </location>
</feature>
<dbReference type="PANTHER" id="PTHR10117:SF54">
    <property type="entry name" value="TRANSIENT RECEPTOR POTENTIAL-GAMMA PROTEIN"/>
    <property type="match status" value="1"/>
</dbReference>
<keyword evidence="3 9" id="KW-0812">Transmembrane</keyword>
<dbReference type="InParanoid" id="D8LPZ1"/>
<dbReference type="EMBL" id="FN649735">
    <property type="protein sequence ID" value="CBN74883.1"/>
    <property type="molecule type" value="Genomic_DNA"/>
</dbReference>
<gene>
    <name evidence="11" type="ORF">Esi_0056_0075</name>
</gene>
<keyword evidence="4 9" id="KW-1133">Transmembrane helix</keyword>
<feature type="transmembrane region" description="Helical" evidence="9">
    <location>
        <begin position="796"/>
        <end position="816"/>
    </location>
</feature>
<evidence type="ECO:0000256" key="5">
    <source>
        <dbReference type="ARBA" id="ARBA00023065"/>
    </source>
</evidence>
<keyword evidence="6 9" id="KW-0472">Membrane</keyword>
<keyword evidence="11" id="KW-0675">Receptor</keyword>
<feature type="transmembrane region" description="Helical" evidence="9">
    <location>
        <begin position="1031"/>
        <end position="1060"/>
    </location>
</feature>
<evidence type="ECO:0000313" key="12">
    <source>
        <dbReference type="Proteomes" id="UP000002630"/>
    </source>
</evidence>
<proteinExistence type="predicted"/>
<evidence type="ECO:0000313" key="11">
    <source>
        <dbReference type="EMBL" id="CBN74883.1"/>
    </source>
</evidence>
<evidence type="ECO:0000256" key="1">
    <source>
        <dbReference type="ARBA" id="ARBA00004141"/>
    </source>
</evidence>
<evidence type="ECO:0000259" key="10">
    <source>
        <dbReference type="Pfam" id="PF00520"/>
    </source>
</evidence>
<dbReference type="GO" id="GO:0070679">
    <property type="term" value="F:inositol 1,4,5 trisphosphate binding"/>
    <property type="evidence" value="ECO:0007669"/>
    <property type="project" value="TreeGrafter"/>
</dbReference>
<feature type="compositionally biased region" description="Basic and acidic residues" evidence="8">
    <location>
        <begin position="14"/>
        <end position="28"/>
    </location>
</feature>
<evidence type="ECO:0000256" key="6">
    <source>
        <dbReference type="ARBA" id="ARBA00023136"/>
    </source>
</evidence>
<feature type="transmembrane region" description="Helical" evidence="9">
    <location>
        <begin position="861"/>
        <end position="884"/>
    </location>
</feature>
<feature type="transmembrane region" description="Helical" evidence="9">
    <location>
        <begin position="822"/>
        <end position="840"/>
    </location>
</feature>
<dbReference type="Gene3D" id="1.25.40.20">
    <property type="entry name" value="Ankyrin repeat-containing domain"/>
    <property type="match status" value="1"/>
</dbReference>
<evidence type="ECO:0000256" key="9">
    <source>
        <dbReference type="SAM" id="Phobius"/>
    </source>
</evidence>
<dbReference type="GO" id="GO:0015279">
    <property type="term" value="F:store-operated calcium channel activity"/>
    <property type="evidence" value="ECO:0007669"/>
    <property type="project" value="TreeGrafter"/>
</dbReference>
<sequence>MGFSDDESSGLGRASDEVRSSGSTRDEEPTSDAVERLANLQDSKEEVPAPPPNTQDLAASKPKSRHRDNPEWLASLGEKISETPTTSSPLCTAPATAEDLAAASKDGGRLRANPEWLPSLSNNKVVGTSAQVPLDAASPGTAENLEAAAKDGGHRRDIPEWLATLSDKNIEIPTSIPLDTGKLEDSSKVRARKKIPDNDRLRAVIQEGDREGLVNFLRQVNAEVRQKLTKTYGGTADEHEADEDGLFRNTSPLLHAAIRGQEEVFSLLAGAMETSGTLGAEMVKRDEHGRTVPQLAALSGNQATFSHVRKLVQRLSTNEIRQMLTSTDNSGSTVLMAAFNSRNTETFRSALEFTMEQLDSPQVRKLIEMTDNANQTLLSMAINTKDAGRFEFALNECRRAVGYTKVAETVPLDEIFSECAERQLDRHPGRPFGLKLLSSLMACSARPSPSHLKKLAIAHARGETFKDCCLDAVTSAANPFIPGLVLSIRLAEAAQKANEGERRAITDIQKSVNDLLLEVLERLPRSVRSFERDMDDCRDMFEPTFLDVFEDFEKPLEMMLARQQQRELFCNVPLVMDFLKRKFTLSLPRLRDPKEVLADSNEILHLSRGGVKGDVCLVLDSGVGVNARKEDGHLNDEQIDETIGEAIGQADNASSRPPWKHPTLLGSKSLLASFRSPRALLQGANDRFPSLTPFPGAQFIVAGLATRPNDYFRVPAMRMVLDLVVYIGMIVALSILVLFRSQAEQSHVEGSTDEQIVFRTLDWPEATCATVFIVGGVYQEGREMARNLGRYCEDQWNALDLLSLLFLTIGLVGRVVDWKSQLGPAFYALGAPLLVSRALFFVQIHPLQGPMIQVVFRMTRILLKFGFVIAVIMLGFTMAFHVLFRDFDSFGESFLDLFKAMLGDTGFFEVFSGDTYDVVATFLLVVYLFIVTVMLLNLLVAILSTSHAQVEENIEREFKVSIARMMDHYQLVVTDDMLPTPFNLLQLVVWPIAWCLHGCCGRNSGVSGNTQRSRNRSKEAYACGSKAIGPVVFWVVLGPVAVIGGSLLWMGSVLPAMYFWRKHHRLHNKRENGGGDSKSMNPWSLIFRYVVIIPCWCVFGAPVYLLLLWLNASRRVLFRCPCNDDTSSTATSLHGASKSTIESMLLKSPGGVGAQKLREFLHDPMDDKDVRQDEKDRRTTVEHIKLLRNRLENTSKEQLKGLEEALHQRMMKELGLLVQTRVGACTTTRDVGTST</sequence>
<evidence type="ECO:0000256" key="3">
    <source>
        <dbReference type="ARBA" id="ARBA00022692"/>
    </source>
</evidence>
<protein>
    <submittedName>
        <fullName evidence="11">Transient Receptor Potential Channel</fullName>
    </submittedName>
</protein>
<evidence type="ECO:0000256" key="8">
    <source>
        <dbReference type="SAM" id="MobiDB-lite"/>
    </source>
</evidence>
<evidence type="ECO:0000256" key="7">
    <source>
        <dbReference type="ARBA" id="ARBA00023303"/>
    </source>
</evidence>
<name>D8LPZ1_ECTSI</name>
<dbReference type="EMBL" id="FN648774">
    <property type="protein sequence ID" value="CBN74883.1"/>
    <property type="molecule type" value="Genomic_DNA"/>
</dbReference>
<feature type="transmembrane region" description="Helical" evidence="9">
    <location>
        <begin position="918"/>
        <end position="943"/>
    </location>
</feature>
<keyword evidence="12" id="KW-1185">Reference proteome</keyword>
<feature type="region of interest" description="Disordered" evidence="8">
    <location>
        <begin position="1"/>
        <end position="92"/>
    </location>
</feature>
<dbReference type="OrthoDB" id="197980at2759"/>
<evidence type="ECO:0000256" key="2">
    <source>
        <dbReference type="ARBA" id="ARBA00022448"/>
    </source>
</evidence>
<comment type="subcellular location">
    <subcellularLocation>
        <location evidence="1">Membrane</location>
        <topology evidence="1">Multi-pass membrane protein</topology>
    </subcellularLocation>
</comment>
<dbReference type="InterPro" id="IPR036770">
    <property type="entry name" value="Ankyrin_rpt-contain_sf"/>
</dbReference>
<dbReference type="InterPro" id="IPR005821">
    <property type="entry name" value="Ion_trans_dom"/>
</dbReference>
<feature type="transmembrane region" description="Helical" evidence="9">
    <location>
        <begin position="719"/>
        <end position="739"/>
    </location>
</feature>
<dbReference type="Gene3D" id="1.10.287.70">
    <property type="match status" value="1"/>
</dbReference>
<dbReference type="PANTHER" id="PTHR10117">
    <property type="entry name" value="TRANSIENT RECEPTOR POTENTIAL CHANNEL"/>
    <property type="match status" value="1"/>
</dbReference>
<accession>D8LPZ1</accession>
<dbReference type="GO" id="GO:0034703">
    <property type="term" value="C:cation channel complex"/>
    <property type="evidence" value="ECO:0007669"/>
    <property type="project" value="TreeGrafter"/>
</dbReference>
<evidence type="ECO:0000256" key="4">
    <source>
        <dbReference type="ARBA" id="ARBA00022989"/>
    </source>
</evidence>
<dbReference type="GO" id="GO:0051480">
    <property type="term" value="P:regulation of cytosolic calcium ion concentration"/>
    <property type="evidence" value="ECO:0007669"/>
    <property type="project" value="TreeGrafter"/>
</dbReference>
<dbReference type="GO" id="GO:0005886">
    <property type="term" value="C:plasma membrane"/>
    <property type="evidence" value="ECO:0007669"/>
    <property type="project" value="TreeGrafter"/>
</dbReference>
<dbReference type="Proteomes" id="UP000002630">
    <property type="component" value="Linkage Group LG10"/>
</dbReference>
<keyword evidence="5" id="KW-0406">Ion transport</keyword>
<keyword evidence="7" id="KW-0407">Ion channel</keyword>
<reference evidence="11 12" key="1">
    <citation type="journal article" date="2010" name="Nature">
        <title>The Ectocarpus genome and the independent evolution of multicellularity in brown algae.</title>
        <authorList>
            <person name="Cock J.M."/>
            <person name="Sterck L."/>
            <person name="Rouze P."/>
            <person name="Scornet D."/>
            <person name="Allen A.E."/>
            <person name="Amoutzias G."/>
            <person name="Anthouard V."/>
            <person name="Artiguenave F."/>
            <person name="Aury J.M."/>
            <person name="Badger J.H."/>
            <person name="Beszteri B."/>
            <person name="Billiau K."/>
            <person name="Bonnet E."/>
            <person name="Bothwell J.H."/>
            <person name="Bowler C."/>
            <person name="Boyen C."/>
            <person name="Brownlee C."/>
            <person name="Carrano C.J."/>
            <person name="Charrier B."/>
            <person name="Cho G.Y."/>
            <person name="Coelho S.M."/>
            <person name="Collen J."/>
            <person name="Corre E."/>
            <person name="Da Silva C."/>
            <person name="Delage L."/>
            <person name="Delaroque N."/>
            <person name="Dittami S.M."/>
            <person name="Doulbeau S."/>
            <person name="Elias M."/>
            <person name="Farnham G."/>
            <person name="Gachon C.M."/>
            <person name="Gschloessl B."/>
            <person name="Heesch S."/>
            <person name="Jabbari K."/>
            <person name="Jubin C."/>
            <person name="Kawai H."/>
            <person name="Kimura K."/>
            <person name="Kloareg B."/>
            <person name="Kupper F.C."/>
            <person name="Lang D."/>
            <person name="Le Bail A."/>
            <person name="Leblanc C."/>
            <person name="Lerouge P."/>
            <person name="Lohr M."/>
            <person name="Lopez P.J."/>
            <person name="Martens C."/>
            <person name="Maumus F."/>
            <person name="Michel G."/>
            <person name="Miranda-Saavedra D."/>
            <person name="Morales J."/>
            <person name="Moreau H."/>
            <person name="Motomura T."/>
            <person name="Nagasato C."/>
            <person name="Napoli C.A."/>
            <person name="Nelson D.R."/>
            <person name="Nyvall-Collen P."/>
            <person name="Peters A.F."/>
            <person name="Pommier C."/>
            <person name="Potin P."/>
            <person name="Poulain J."/>
            <person name="Quesneville H."/>
            <person name="Read B."/>
            <person name="Rensing S.A."/>
            <person name="Ritter A."/>
            <person name="Rousvoal S."/>
            <person name="Samanta M."/>
            <person name="Samson G."/>
            <person name="Schroeder D.C."/>
            <person name="Segurens B."/>
            <person name="Strittmatter M."/>
            <person name="Tonon T."/>
            <person name="Tregear J.W."/>
            <person name="Valentin K."/>
            <person name="von Dassow P."/>
            <person name="Yamagishi T."/>
            <person name="Van de Peer Y."/>
            <person name="Wincker P."/>
        </authorList>
    </citation>
    <scope>NUCLEOTIDE SEQUENCE [LARGE SCALE GENOMIC DNA]</scope>
    <source>
        <strain evidence="12">Ec32 / CCAP1310/4</strain>
    </source>
</reference>
<dbReference type="SUPFAM" id="SSF48403">
    <property type="entry name" value="Ankyrin repeat"/>
    <property type="match status" value="1"/>
</dbReference>
<dbReference type="Pfam" id="PF00520">
    <property type="entry name" value="Ion_trans"/>
    <property type="match status" value="1"/>
</dbReference>
<dbReference type="STRING" id="2880.D8LPZ1"/>
<organism evidence="11 12">
    <name type="scientific">Ectocarpus siliculosus</name>
    <name type="common">Brown alga</name>
    <name type="synonym">Conferva siliculosa</name>
    <dbReference type="NCBI Taxonomy" id="2880"/>
    <lineage>
        <taxon>Eukaryota</taxon>
        <taxon>Sar</taxon>
        <taxon>Stramenopiles</taxon>
        <taxon>Ochrophyta</taxon>
        <taxon>PX clade</taxon>
        <taxon>Phaeophyceae</taxon>
        <taxon>Ectocarpales</taxon>
        <taxon>Ectocarpaceae</taxon>
        <taxon>Ectocarpus</taxon>
    </lineage>
</organism>
<dbReference type="InterPro" id="IPR002153">
    <property type="entry name" value="TRPC_channel"/>
</dbReference>
<feature type="domain" description="Ion transport" evidence="10">
    <location>
        <begin position="731"/>
        <end position="952"/>
    </location>
</feature>
<keyword evidence="2" id="KW-0813">Transport</keyword>
<dbReference type="eggNOG" id="KOG3676">
    <property type="taxonomic scope" value="Eukaryota"/>
</dbReference>